<proteinExistence type="predicted"/>
<comment type="caution">
    <text evidence="1">The sequence shown here is derived from an EMBL/GenBank/DDBJ whole genome shotgun (WGS) entry which is preliminary data.</text>
</comment>
<gene>
    <name evidence="2" type="ORF">RCL2_001897600</name>
    <name evidence="1" type="ORF">RclHR1_00580024</name>
</gene>
<dbReference type="Proteomes" id="UP000247702">
    <property type="component" value="Unassembled WGS sequence"/>
</dbReference>
<organism evidence="1 3">
    <name type="scientific">Rhizophagus clarus</name>
    <dbReference type="NCBI Taxonomy" id="94130"/>
    <lineage>
        <taxon>Eukaryota</taxon>
        <taxon>Fungi</taxon>
        <taxon>Fungi incertae sedis</taxon>
        <taxon>Mucoromycota</taxon>
        <taxon>Glomeromycotina</taxon>
        <taxon>Glomeromycetes</taxon>
        <taxon>Glomerales</taxon>
        <taxon>Glomeraceae</taxon>
        <taxon>Rhizophagus</taxon>
    </lineage>
</organism>
<dbReference type="Proteomes" id="UP000615446">
    <property type="component" value="Unassembled WGS sequence"/>
</dbReference>
<evidence type="ECO:0000313" key="2">
    <source>
        <dbReference type="EMBL" id="GES92189.1"/>
    </source>
</evidence>
<accession>A0A2Z6SGY2</accession>
<evidence type="ECO:0000313" key="1">
    <source>
        <dbReference type="EMBL" id="GBC04659.1"/>
    </source>
</evidence>
<dbReference type="OrthoDB" id="2443332at2759"/>
<dbReference type="EMBL" id="BLAL01000213">
    <property type="protein sequence ID" value="GES92189.1"/>
    <property type="molecule type" value="Genomic_DNA"/>
</dbReference>
<dbReference type="AlphaFoldDB" id="A0A2Z6SGY2"/>
<dbReference type="EMBL" id="BEXD01003959">
    <property type="protein sequence ID" value="GBC04659.1"/>
    <property type="molecule type" value="Genomic_DNA"/>
</dbReference>
<name>A0A2Z6SGY2_9GLOM</name>
<evidence type="ECO:0000313" key="3">
    <source>
        <dbReference type="Proteomes" id="UP000247702"/>
    </source>
</evidence>
<reference evidence="1 3" key="1">
    <citation type="submission" date="2017-11" db="EMBL/GenBank/DDBJ databases">
        <title>The genome of Rhizophagus clarus HR1 reveals common genetic basis of auxotrophy among arbuscular mycorrhizal fungi.</title>
        <authorList>
            <person name="Kobayashi Y."/>
        </authorList>
    </citation>
    <scope>NUCLEOTIDE SEQUENCE [LARGE SCALE GENOMIC DNA]</scope>
    <source>
        <strain evidence="1 3">HR1</strain>
    </source>
</reference>
<dbReference type="STRING" id="94130.A0A2Z6SGY2"/>
<reference evidence="2" key="2">
    <citation type="submission" date="2019-10" db="EMBL/GenBank/DDBJ databases">
        <title>Conservation and host-specific expression of non-tandemly repeated heterogenous ribosome RNA gene in arbuscular mycorrhizal fungi.</title>
        <authorList>
            <person name="Maeda T."/>
            <person name="Kobayashi Y."/>
            <person name="Nakagawa T."/>
            <person name="Ezawa T."/>
            <person name="Yamaguchi K."/>
            <person name="Bino T."/>
            <person name="Nishimoto Y."/>
            <person name="Shigenobu S."/>
            <person name="Kawaguchi M."/>
        </authorList>
    </citation>
    <scope>NUCLEOTIDE SEQUENCE</scope>
    <source>
        <strain evidence="2">HR1</strain>
    </source>
</reference>
<protein>
    <submittedName>
        <fullName evidence="1">Uncharacterized protein</fullName>
    </submittedName>
</protein>
<sequence>MPILEETDFTLHICVDGDLETHKTLVCIPAVSRIFADLKHVSKSIRKNPMKKQYSRWYSFEQHIMRYFNSCIFSAELREKNNQNDAPTEEETR</sequence>
<keyword evidence="3" id="KW-1185">Reference proteome</keyword>